<dbReference type="OMA" id="MPISRRV"/>
<dbReference type="InParanoid" id="M4DDT6"/>
<dbReference type="KEGG" id="brp:103863072"/>
<evidence type="ECO:0000256" key="2">
    <source>
        <dbReference type="ARBA" id="ARBA00009191"/>
    </source>
</evidence>
<dbReference type="PANTHER" id="PTHR10426:SF72">
    <property type="entry name" value="PROTEIN STRICTOSIDINE SYNTHASE-LIKE 8"/>
    <property type="match status" value="1"/>
</dbReference>
<keyword evidence="6" id="KW-0472">Membrane</keyword>
<dbReference type="GO" id="GO:0005773">
    <property type="term" value="C:vacuole"/>
    <property type="evidence" value="ECO:0007669"/>
    <property type="project" value="UniProtKB-SubCell"/>
</dbReference>
<evidence type="ECO:0000256" key="5">
    <source>
        <dbReference type="ARBA" id="ARBA00023180"/>
    </source>
</evidence>
<feature type="domain" description="Strictosidine synthase conserved region" evidence="7">
    <location>
        <begin position="163"/>
        <end position="251"/>
    </location>
</feature>
<dbReference type="Gramene" id="Bra014655.1">
    <property type="protein sequence ID" value="Bra014655.1-P"/>
    <property type="gene ID" value="Bra014655"/>
</dbReference>
<dbReference type="InterPro" id="IPR011042">
    <property type="entry name" value="6-blade_b-propeller_TolB-like"/>
</dbReference>
<sequence>MPISERVLKQVAAFPVVLAIVCYFFWPSIIAPDLLKGTKDVLQVAKTIPLPGDGPESLEFDSQGEGPYVGVTDGRILKWRGEELGWVEFAWVEFAYSSPHRDNCSRHKVVPSCGRPLGLSFHKETGDLYFCDGYFGVMKVGPEGGLAELVVDEAEGHKVMFANQMDIDQEEDVFYFNDSSDKYHFEQVFYVYMSGEKTGRVIRYDMKKKEATVIMDKLHLPNGLALSKDGSFVLTCESGTNTIHRIWVKGPKAGTNEVFAKIPGPMDNIRRTPTGDFWVALHSKDSLFTRVFLSHSFIGKFFIKTLKMETAIHLVNGGKPHGILVKLSGETGEILEILEDSEGKTMKYVSEAYEREDGKLWIGSVYWPAVWVLDKSVYDLK</sequence>
<evidence type="ECO:0000256" key="6">
    <source>
        <dbReference type="SAM" id="Phobius"/>
    </source>
</evidence>
<dbReference type="GeneID" id="103863072"/>
<proteinExistence type="inferred from homology"/>
<comment type="subcellular location">
    <subcellularLocation>
        <location evidence="1">Vacuole</location>
    </subcellularLocation>
</comment>
<dbReference type="PANTHER" id="PTHR10426">
    <property type="entry name" value="STRICTOSIDINE SYNTHASE-RELATED"/>
    <property type="match status" value="1"/>
</dbReference>
<keyword evidence="4" id="KW-0732">Signal</keyword>
<dbReference type="Pfam" id="PF20067">
    <property type="entry name" value="SSL_N"/>
    <property type="match status" value="1"/>
</dbReference>
<dbReference type="STRING" id="51351.M4DDT6"/>
<evidence type="ECO:0000256" key="4">
    <source>
        <dbReference type="ARBA" id="ARBA00022729"/>
    </source>
</evidence>
<protein>
    <recommendedName>
        <fullName evidence="7">Strictosidine synthase conserved region domain-containing protein</fullName>
    </recommendedName>
</protein>
<reference evidence="8 9" key="2">
    <citation type="journal article" date="2018" name="Hortic Res">
        <title>Improved Brassica rapa reference genome by single-molecule sequencing and chromosome conformation capture technologies.</title>
        <authorList>
            <person name="Zhang L."/>
            <person name="Cai X."/>
            <person name="Wu J."/>
            <person name="Liu M."/>
            <person name="Grob S."/>
            <person name="Cheng F."/>
            <person name="Liang J."/>
            <person name="Cai C."/>
            <person name="Liu Z."/>
            <person name="Liu B."/>
            <person name="Wang F."/>
            <person name="Li S."/>
            <person name="Liu F."/>
            <person name="Li X."/>
            <person name="Cheng L."/>
            <person name="Yang W."/>
            <person name="Li M.H."/>
            <person name="Grossniklaus U."/>
            <person name="Zheng H."/>
            <person name="Wang X."/>
        </authorList>
    </citation>
    <scope>NUCLEOTIDE SEQUENCE [LARGE SCALE GENOMIC DNA]</scope>
    <source>
        <strain evidence="8 9">cv. Chiifu-401-42</strain>
    </source>
</reference>
<evidence type="ECO:0000256" key="1">
    <source>
        <dbReference type="ARBA" id="ARBA00004116"/>
    </source>
</evidence>
<keyword evidence="6" id="KW-0812">Transmembrane</keyword>
<keyword evidence="6" id="KW-1133">Transmembrane helix</keyword>
<comment type="similarity">
    <text evidence="2">Belongs to the strictosidine synthase family.</text>
</comment>
<dbReference type="Gene3D" id="2.120.10.30">
    <property type="entry name" value="TolB, C-terminal domain"/>
    <property type="match status" value="1"/>
</dbReference>
<dbReference type="eggNOG" id="KOG1520">
    <property type="taxonomic scope" value="Eukaryota"/>
</dbReference>
<keyword evidence="5" id="KW-0325">Glycoprotein</keyword>
<name>M4DDT6_BRACM</name>
<dbReference type="InterPro" id="IPR018119">
    <property type="entry name" value="Strictosidine_synth_cons-reg"/>
</dbReference>
<dbReference type="Pfam" id="PF03088">
    <property type="entry name" value="Str_synth"/>
    <property type="match status" value="1"/>
</dbReference>
<evidence type="ECO:0000259" key="7">
    <source>
        <dbReference type="Pfam" id="PF03088"/>
    </source>
</evidence>
<keyword evidence="9" id="KW-1185">Reference proteome</keyword>
<evidence type="ECO:0000313" key="8">
    <source>
        <dbReference type="EnsemblPlants" id="Bra014655.1-P"/>
    </source>
</evidence>
<evidence type="ECO:0000313" key="9">
    <source>
        <dbReference type="Proteomes" id="UP000011750"/>
    </source>
</evidence>
<reference evidence="8" key="3">
    <citation type="submission" date="2023-03" db="UniProtKB">
        <authorList>
            <consortium name="EnsemblPlants"/>
        </authorList>
    </citation>
    <scope>IDENTIFICATION</scope>
    <source>
        <strain evidence="8">cv. Chiifu-401-42</strain>
    </source>
</reference>
<evidence type="ECO:0000256" key="3">
    <source>
        <dbReference type="ARBA" id="ARBA00022554"/>
    </source>
</evidence>
<dbReference type="SUPFAM" id="SSF63829">
    <property type="entry name" value="Calcium-dependent phosphotriesterase"/>
    <property type="match status" value="1"/>
</dbReference>
<dbReference type="EnsemblPlants" id="Bra014655.1">
    <property type="protein sequence ID" value="Bra014655.1-P"/>
    <property type="gene ID" value="Bra014655"/>
</dbReference>
<accession>M4DDT6</accession>
<dbReference type="AlphaFoldDB" id="M4DDT6"/>
<dbReference type="HOGENOM" id="CLU_023267_2_0_1"/>
<keyword evidence="3" id="KW-0926">Vacuole</keyword>
<dbReference type="FunCoup" id="M4DDT6">
    <property type="interactions" value="1414"/>
</dbReference>
<organism evidence="8 9">
    <name type="scientific">Brassica campestris</name>
    <name type="common">Field mustard</name>
    <dbReference type="NCBI Taxonomy" id="3711"/>
    <lineage>
        <taxon>Eukaryota</taxon>
        <taxon>Viridiplantae</taxon>
        <taxon>Streptophyta</taxon>
        <taxon>Embryophyta</taxon>
        <taxon>Tracheophyta</taxon>
        <taxon>Spermatophyta</taxon>
        <taxon>Magnoliopsida</taxon>
        <taxon>eudicotyledons</taxon>
        <taxon>Gunneridae</taxon>
        <taxon>Pentapetalae</taxon>
        <taxon>rosids</taxon>
        <taxon>malvids</taxon>
        <taxon>Brassicales</taxon>
        <taxon>Brassicaceae</taxon>
        <taxon>Brassiceae</taxon>
        <taxon>Brassica</taxon>
    </lineage>
</organism>
<dbReference type="OrthoDB" id="5307922at2759"/>
<reference evidence="8 9" key="1">
    <citation type="journal article" date="2011" name="Nat. Genet.">
        <title>The genome of the mesopolyploid crop species Brassica rapa.</title>
        <authorList>
            <consortium name="Brassica rapa Genome Sequencing Project Consortium"/>
            <person name="Wang X."/>
            <person name="Wang H."/>
            <person name="Wang J."/>
            <person name="Sun R."/>
            <person name="Wu J."/>
            <person name="Liu S."/>
            <person name="Bai Y."/>
            <person name="Mun J.H."/>
            <person name="Bancroft I."/>
            <person name="Cheng F."/>
            <person name="Huang S."/>
            <person name="Li X."/>
            <person name="Hua W."/>
            <person name="Wang J."/>
            <person name="Wang X."/>
            <person name="Freeling M."/>
            <person name="Pires J.C."/>
            <person name="Paterson A.H."/>
            <person name="Chalhoub B."/>
            <person name="Wang B."/>
            <person name="Hayward A."/>
            <person name="Sharpe A.G."/>
            <person name="Park B.S."/>
            <person name="Weisshaar B."/>
            <person name="Liu B."/>
            <person name="Li B."/>
            <person name="Liu B."/>
            <person name="Tong C."/>
            <person name="Song C."/>
            <person name="Duran C."/>
            <person name="Peng C."/>
            <person name="Geng C."/>
            <person name="Koh C."/>
            <person name="Lin C."/>
            <person name="Edwards D."/>
            <person name="Mu D."/>
            <person name="Shen D."/>
            <person name="Soumpourou E."/>
            <person name="Li F."/>
            <person name="Fraser F."/>
            <person name="Conant G."/>
            <person name="Lassalle G."/>
            <person name="King G.J."/>
            <person name="Bonnema G."/>
            <person name="Tang H."/>
            <person name="Wang H."/>
            <person name="Belcram H."/>
            <person name="Zhou H."/>
            <person name="Hirakawa H."/>
            <person name="Abe H."/>
            <person name="Guo H."/>
            <person name="Wang H."/>
            <person name="Jin H."/>
            <person name="Parkin I.A."/>
            <person name="Batley J."/>
            <person name="Kim J.S."/>
            <person name="Just J."/>
            <person name="Li J."/>
            <person name="Xu J."/>
            <person name="Deng J."/>
            <person name="Kim J.A."/>
            <person name="Li J."/>
            <person name="Yu J."/>
            <person name="Meng J."/>
            <person name="Wang J."/>
            <person name="Min J."/>
            <person name="Poulain J."/>
            <person name="Wang J."/>
            <person name="Hatakeyama K."/>
            <person name="Wu K."/>
            <person name="Wang L."/>
            <person name="Fang L."/>
            <person name="Trick M."/>
            <person name="Links M.G."/>
            <person name="Zhao M."/>
            <person name="Jin M."/>
            <person name="Ramchiary N."/>
            <person name="Drou N."/>
            <person name="Berkman P.J."/>
            <person name="Cai Q."/>
            <person name="Huang Q."/>
            <person name="Li R."/>
            <person name="Tabata S."/>
            <person name="Cheng S."/>
            <person name="Zhang S."/>
            <person name="Zhang S."/>
            <person name="Huang S."/>
            <person name="Sato S."/>
            <person name="Sun S."/>
            <person name="Kwon S.J."/>
            <person name="Choi S.R."/>
            <person name="Lee T.H."/>
            <person name="Fan W."/>
            <person name="Zhao X."/>
            <person name="Tan X."/>
            <person name="Xu X."/>
            <person name="Wang Y."/>
            <person name="Qiu Y."/>
            <person name="Yin Y."/>
            <person name="Li Y."/>
            <person name="Du Y."/>
            <person name="Liao Y."/>
            <person name="Lim Y."/>
            <person name="Narusaka Y."/>
            <person name="Wang Y."/>
            <person name="Wang Z."/>
            <person name="Li Z."/>
            <person name="Wang Z."/>
            <person name="Xiong Z."/>
            <person name="Zhang Z."/>
        </authorList>
    </citation>
    <scope>NUCLEOTIDE SEQUENCE [LARGE SCALE GENOMIC DNA]</scope>
    <source>
        <strain evidence="8 9">cv. Chiifu-401-42</strain>
    </source>
</reference>
<feature type="transmembrane region" description="Helical" evidence="6">
    <location>
        <begin position="7"/>
        <end position="26"/>
    </location>
</feature>
<dbReference type="GO" id="GO:0016787">
    <property type="term" value="F:hydrolase activity"/>
    <property type="evidence" value="ECO:0000318"/>
    <property type="project" value="GO_Central"/>
</dbReference>
<dbReference type="FunFam" id="2.120.10.30:FF:000032">
    <property type="entry name" value="Protein STRICTOSIDINE SYNTHASE-LIKE 13"/>
    <property type="match status" value="1"/>
</dbReference>
<dbReference type="Proteomes" id="UP000011750">
    <property type="component" value="Chromosome A04"/>
</dbReference>